<sequence length="223" mass="23923">MEAHVPASAQTAPAHPGVVVTSRWQVADRHAQRATADSAMARWRHLPWPEGCLSVTCLLSTDGHLVMFYSRWESEQDYRLHAGNVGERDTADRVAAHGSGVTHLDAVVSSLATPPGSLSGDAPHPGCVALISIATDGPELQQQAAERIATFRADAHPGAIGGHLLFSLDGTRLTLYAEWTSEEAHREAIAGSSFGGERGIFDGVPGIRGLSMHRYQRYRTAGR</sequence>
<gene>
    <name evidence="1" type="ORF">D7044_25250</name>
</gene>
<reference evidence="1 2" key="1">
    <citation type="submission" date="2018-09" db="EMBL/GenBank/DDBJ databases">
        <title>Micromonospora sp. nov. MS1-9, isolated from a root of Musa sp.</title>
        <authorList>
            <person name="Kuncharoen N."/>
            <person name="Kudo T."/>
            <person name="Ohkuma M."/>
            <person name="Yuki M."/>
            <person name="Tanasupawat S."/>
        </authorList>
    </citation>
    <scope>NUCLEOTIDE SEQUENCE [LARGE SCALE GENOMIC DNA]</scope>
    <source>
        <strain evidence="1 2">MS1-9</strain>
    </source>
</reference>
<dbReference type="InterPro" id="IPR011008">
    <property type="entry name" value="Dimeric_a/b-barrel"/>
</dbReference>
<dbReference type="RefSeq" id="WP_120690393.1">
    <property type="nucleotide sequence ID" value="NZ_RAZT01000014.1"/>
</dbReference>
<name>A0A3A9Y401_9ACTN</name>
<dbReference type="Proteomes" id="UP000275865">
    <property type="component" value="Unassembled WGS sequence"/>
</dbReference>
<evidence type="ECO:0000313" key="1">
    <source>
        <dbReference type="EMBL" id="RKN28544.1"/>
    </source>
</evidence>
<comment type="caution">
    <text evidence="1">The sequence shown here is derived from an EMBL/GenBank/DDBJ whole genome shotgun (WGS) entry which is preliminary data.</text>
</comment>
<dbReference type="AlphaFoldDB" id="A0A3A9Y401"/>
<accession>A0A3A9Y401</accession>
<dbReference type="EMBL" id="RAZT01000014">
    <property type="protein sequence ID" value="RKN28544.1"/>
    <property type="molecule type" value="Genomic_DNA"/>
</dbReference>
<proteinExistence type="predicted"/>
<dbReference type="SUPFAM" id="SSF54909">
    <property type="entry name" value="Dimeric alpha+beta barrel"/>
    <property type="match status" value="2"/>
</dbReference>
<protein>
    <submittedName>
        <fullName evidence="1">Uncharacterized protein</fullName>
    </submittedName>
</protein>
<dbReference type="Gene3D" id="3.30.70.100">
    <property type="match status" value="2"/>
</dbReference>
<organism evidence="1 2">
    <name type="scientific">Micromonospora musae</name>
    <dbReference type="NCBI Taxonomy" id="1894970"/>
    <lineage>
        <taxon>Bacteria</taxon>
        <taxon>Bacillati</taxon>
        <taxon>Actinomycetota</taxon>
        <taxon>Actinomycetes</taxon>
        <taxon>Micromonosporales</taxon>
        <taxon>Micromonosporaceae</taxon>
        <taxon>Micromonospora</taxon>
    </lineage>
</organism>
<evidence type="ECO:0000313" key="2">
    <source>
        <dbReference type="Proteomes" id="UP000275865"/>
    </source>
</evidence>